<dbReference type="Gene3D" id="2.40.50.140">
    <property type="entry name" value="Nucleic acid-binding proteins"/>
    <property type="match status" value="1"/>
</dbReference>
<dbReference type="Gene3D" id="3.40.50.1010">
    <property type="entry name" value="5'-nuclease"/>
    <property type="match status" value="1"/>
</dbReference>
<proteinExistence type="predicted"/>
<dbReference type="Proteomes" id="UP000317593">
    <property type="component" value="Unassembled WGS sequence"/>
</dbReference>
<name>A0A521DG50_9BACT</name>
<dbReference type="InterPro" id="IPR028082">
    <property type="entry name" value="Peripla_BP_I"/>
</dbReference>
<dbReference type="PANTHER" id="PTHR35458:SF8">
    <property type="entry name" value="SLR0650 PROTEIN"/>
    <property type="match status" value="1"/>
</dbReference>
<dbReference type="AlphaFoldDB" id="A0A521DG50"/>
<gene>
    <name evidence="2" type="ORF">SAMN06265218_11047</name>
</gene>
<dbReference type="RefSeq" id="WP_142714823.1">
    <property type="nucleotide sequence ID" value="NZ_FXTH01000010.1"/>
</dbReference>
<dbReference type="InterPro" id="IPR021139">
    <property type="entry name" value="NYN"/>
</dbReference>
<evidence type="ECO:0000313" key="2">
    <source>
        <dbReference type="EMBL" id="SMO70707.1"/>
    </source>
</evidence>
<dbReference type="OrthoDB" id="5292197at2"/>
<dbReference type="GO" id="GO:0004540">
    <property type="term" value="F:RNA nuclease activity"/>
    <property type="evidence" value="ECO:0007669"/>
    <property type="project" value="InterPro"/>
</dbReference>
<dbReference type="CDD" id="cd10911">
    <property type="entry name" value="PIN_LabA"/>
    <property type="match status" value="1"/>
</dbReference>
<feature type="domain" description="NYN" evidence="1">
    <location>
        <begin position="5"/>
        <end position="160"/>
    </location>
</feature>
<dbReference type="InterPro" id="IPR047140">
    <property type="entry name" value="LabA"/>
</dbReference>
<evidence type="ECO:0000259" key="1">
    <source>
        <dbReference type="Pfam" id="PF01936"/>
    </source>
</evidence>
<dbReference type="Pfam" id="PF01936">
    <property type="entry name" value="NYN"/>
    <property type="match status" value="1"/>
</dbReference>
<protein>
    <submittedName>
        <fullName evidence="2">NYN domain-containing protein</fullName>
    </submittedName>
</protein>
<dbReference type="SUPFAM" id="SSF53822">
    <property type="entry name" value="Periplasmic binding protein-like I"/>
    <property type="match status" value="1"/>
</dbReference>
<sequence length="269" mass="30792">MKNNVGIFVDAVNVTMNGGFGLRYDILRRFACRDGRTPSRMNVYLGYDQERANNDESYHAKTQRFSEVLRDFEYKVIEKPMQYYEDHETGEVITKSTVAMDMAVDMMTQGRQLDNVVLLTNDGSYVSVIRALQRQGARVELVGFDDVPTELRKESDLYISGYLIPGILPIESPYAWGEVGSRVRGVCYDFSHSDGYGFLRYLVKLNENLWITDSRFEASPYKTVFAHVSQFESDFDTSYLPSRHLIFEFDLIENDKGLVAEDIVLVSAP</sequence>
<reference evidence="2 3" key="1">
    <citation type="submission" date="2017-05" db="EMBL/GenBank/DDBJ databases">
        <authorList>
            <person name="Varghese N."/>
            <person name="Submissions S."/>
        </authorList>
    </citation>
    <scope>NUCLEOTIDE SEQUENCE [LARGE SCALE GENOMIC DNA]</scope>
    <source>
        <strain evidence="2 3">DSM 21194</strain>
    </source>
</reference>
<accession>A0A521DG50</accession>
<dbReference type="PANTHER" id="PTHR35458">
    <property type="entry name" value="SLR0755 PROTEIN"/>
    <property type="match status" value="1"/>
</dbReference>
<keyword evidence="3" id="KW-1185">Reference proteome</keyword>
<evidence type="ECO:0000313" key="3">
    <source>
        <dbReference type="Proteomes" id="UP000317593"/>
    </source>
</evidence>
<dbReference type="InterPro" id="IPR012340">
    <property type="entry name" value="NA-bd_OB-fold"/>
</dbReference>
<dbReference type="EMBL" id="FXTH01000010">
    <property type="protein sequence ID" value="SMO70707.1"/>
    <property type="molecule type" value="Genomic_DNA"/>
</dbReference>
<organism evidence="2 3">
    <name type="scientific">Fodinibius sediminis</name>
    <dbReference type="NCBI Taxonomy" id="1214077"/>
    <lineage>
        <taxon>Bacteria</taxon>
        <taxon>Pseudomonadati</taxon>
        <taxon>Balneolota</taxon>
        <taxon>Balneolia</taxon>
        <taxon>Balneolales</taxon>
        <taxon>Balneolaceae</taxon>
        <taxon>Fodinibius</taxon>
    </lineage>
</organism>